<keyword evidence="2" id="KW-0472">Membrane</keyword>
<keyword evidence="3" id="KW-0732">Signal</keyword>
<feature type="compositionally biased region" description="Polar residues" evidence="1">
    <location>
        <begin position="132"/>
        <end position="155"/>
    </location>
</feature>
<accession>A0A9D1PEH3</accession>
<name>A0A9D1PEH3_9FIRM</name>
<keyword evidence="2" id="KW-1133">Transmembrane helix</keyword>
<dbReference type="EMBL" id="DXIQ01000077">
    <property type="protein sequence ID" value="HIV39633.1"/>
    <property type="molecule type" value="Genomic_DNA"/>
</dbReference>
<reference evidence="4" key="2">
    <citation type="submission" date="2021-04" db="EMBL/GenBank/DDBJ databases">
        <authorList>
            <person name="Gilroy R."/>
        </authorList>
    </citation>
    <scope>NUCLEOTIDE SEQUENCE</scope>
    <source>
        <strain evidence="4">CHK195-9823</strain>
    </source>
</reference>
<evidence type="ECO:0000256" key="1">
    <source>
        <dbReference type="SAM" id="MobiDB-lite"/>
    </source>
</evidence>
<evidence type="ECO:0000256" key="2">
    <source>
        <dbReference type="SAM" id="Phobius"/>
    </source>
</evidence>
<dbReference type="InterPro" id="IPR032675">
    <property type="entry name" value="LRR_dom_sf"/>
</dbReference>
<gene>
    <name evidence="4" type="ORF">H9747_11680</name>
</gene>
<feature type="compositionally biased region" description="Polar residues" evidence="1">
    <location>
        <begin position="263"/>
        <end position="275"/>
    </location>
</feature>
<feature type="compositionally biased region" description="Basic and acidic residues" evidence="1">
    <location>
        <begin position="221"/>
        <end position="235"/>
    </location>
</feature>
<evidence type="ECO:0000313" key="4">
    <source>
        <dbReference type="EMBL" id="HIV39633.1"/>
    </source>
</evidence>
<proteinExistence type="predicted"/>
<evidence type="ECO:0000256" key="3">
    <source>
        <dbReference type="SAM" id="SignalP"/>
    </source>
</evidence>
<feature type="transmembrane region" description="Helical" evidence="2">
    <location>
        <begin position="333"/>
        <end position="354"/>
    </location>
</feature>
<feature type="signal peptide" evidence="3">
    <location>
        <begin position="1"/>
        <end position="22"/>
    </location>
</feature>
<feature type="compositionally biased region" description="Polar residues" evidence="1">
    <location>
        <begin position="203"/>
        <end position="218"/>
    </location>
</feature>
<feature type="region of interest" description="Disordered" evidence="1">
    <location>
        <begin position="106"/>
        <end position="285"/>
    </location>
</feature>
<reference evidence="4" key="1">
    <citation type="journal article" date="2021" name="PeerJ">
        <title>Extensive microbial diversity within the chicken gut microbiome revealed by metagenomics and culture.</title>
        <authorList>
            <person name="Gilroy R."/>
            <person name="Ravi A."/>
            <person name="Getino M."/>
            <person name="Pursley I."/>
            <person name="Horton D.L."/>
            <person name="Alikhan N.F."/>
            <person name="Baker D."/>
            <person name="Gharbi K."/>
            <person name="Hall N."/>
            <person name="Watson M."/>
            <person name="Adriaenssens E.M."/>
            <person name="Foster-Nyarko E."/>
            <person name="Jarju S."/>
            <person name="Secka A."/>
            <person name="Antonio M."/>
            <person name="Oren A."/>
            <person name="Chaudhuri R.R."/>
            <person name="La Ragione R."/>
            <person name="Hildebrand F."/>
            <person name="Pallen M.J."/>
        </authorList>
    </citation>
    <scope>NUCLEOTIDE SEQUENCE</scope>
    <source>
        <strain evidence="4">CHK195-9823</strain>
    </source>
</reference>
<dbReference type="Proteomes" id="UP000886814">
    <property type="component" value="Unassembled WGS sequence"/>
</dbReference>
<comment type="caution">
    <text evidence="4">The sequence shown here is derived from an EMBL/GenBank/DDBJ whole genome shotgun (WGS) entry which is preliminary data.</text>
</comment>
<dbReference type="AlphaFoldDB" id="A0A9D1PEH3"/>
<feature type="compositionally biased region" description="Basic and acidic residues" evidence="1">
    <location>
        <begin position="106"/>
        <end position="115"/>
    </location>
</feature>
<evidence type="ECO:0000313" key="5">
    <source>
        <dbReference type="Proteomes" id="UP000886814"/>
    </source>
</evidence>
<sequence>MKKLKVCIIFFFLVLYGVPVHAASYYTEGYFQYHLKDTYASICGYFGKEEVVRIPSALGGKPVKEIEDYSFQNAAGVQEIHIPATVLSIGDNAFTGAEELKRVEKDALENQKPEGEEGNGSGTEDPDDSNEGSHNSSDTQKPQDQLPGNNTSGQPEENAPGQEDNNMEQPGNTDQKEDPGQPDTVSPGADPEETKEPEKTTENDQMPESITETQQGQTAGDELKESQSSEEKTDTESGAAGNSAVQVVDGESKTKDNGANDGASVSGTSGGNTDLSEAEGKENDGATILASALREAPVGEADFSETGQELLPEEETEYIGDSAARNDTQKADLTPVLIICGVLVLAAGIGGAMYRLHKNTGRR</sequence>
<organism evidence="4 5">
    <name type="scientific">Candidatus Blautia stercorigallinarum</name>
    <dbReference type="NCBI Taxonomy" id="2838501"/>
    <lineage>
        <taxon>Bacteria</taxon>
        <taxon>Bacillati</taxon>
        <taxon>Bacillota</taxon>
        <taxon>Clostridia</taxon>
        <taxon>Lachnospirales</taxon>
        <taxon>Lachnospiraceae</taxon>
        <taxon>Blautia</taxon>
    </lineage>
</organism>
<dbReference type="Gene3D" id="3.80.10.10">
    <property type="entry name" value="Ribonuclease Inhibitor"/>
    <property type="match status" value="1"/>
</dbReference>
<protein>
    <submittedName>
        <fullName evidence="4">Uncharacterized protein</fullName>
    </submittedName>
</protein>
<keyword evidence="2" id="KW-0812">Transmembrane</keyword>
<feature type="chain" id="PRO_5038558424" evidence="3">
    <location>
        <begin position="23"/>
        <end position="363"/>
    </location>
</feature>
<feature type="compositionally biased region" description="Polar residues" evidence="1">
    <location>
        <begin position="163"/>
        <end position="173"/>
    </location>
</feature>
<feature type="compositionally biased region" description="Basic and acidic residues" evidence="1">
    <location>
        <begin position="192"/>
        <end position="202"/>
    </location>
</feature>